<keyword evidence="1" id="KW-0547">Nucleotide-binding</keyword>
<evidence type="ECO:0000256" key="1">
    <source>
        <dbReference type="ARBA" id="ARBA00022741"/>
    </source>
</evidence>
<reference evidence="2" key="1">
    <citation type="submission" date="2023-03" db="EMBL/GenBank/DDBJ databases">
        <authorList>
            <person name="Steffen K."/>
            <person name="Cardenas P."/>
        </authorList>
    </citation>
    <scope>NUCLEOTIDE SEQUENCE</scope>
</reference>
<keyword evidence="3" id="KW-1185">Reference proteome</keyword>
<dbReference type="Proteomes" id="UP001174909">
    <property type="component" value="Unassembled WGS sequence"/>
</dbReference>
<proteinExistence type="predicted"/>
<sequence>MTLLYFAWVREQIGRDAEEIALPADVQTVAALLDWLRSRGGGYASALEDLSVIRVAVNQEFAAPDHAVADGDEIALFPPVTGGAPS</sequence>
<dbReference type="Gene3D" id="3.10.20.30">
    <property type="match status" value="1"/>
</dbReference>
<dbReference type="GO" id="GO:0006777">
    <property type="term" value="P:Mo-molybdopterin cofactor biosynthetic process"/>
    <property type="evidence" value="ECO:0007669"/>
    <property type="project" value="InterPro"/>
</dbReference>
<protein>
    <submittedName>
        <fullName evidence="2">Molybdopterin synthase sulfur carrier subunit</fullName>
    </submittedName>
</protein>
<dbReference type="SUPFAM" id="SSF54285">
    <property type="entry name" value="MoaD/ThiS"/>
    <property type="match status" value="1"/>
</dbReference>
<evidence type="ECO:0000313" key="2">
    <source>
        <dbReference type="EMBL" id="CAI8053164.1"/>
    </source>
</evidence>
<dbReference type="EMBL" id="CASHTH010004073">
    <property type="protein sequence ID" value="CAI8053164.1"/>
    <property type="molecule type" value="Genomic_DNA"/>
</dbReference>
<dbReference type="GO" id="GO:1990133">
    <property type="term" value="C:molybdopterin adenylyltransferase complex"/>
    <property type="evidence" value="ECO:0007669"/>
    <property type="project" value="TreeGrafter"/>
</dbReference>
<comment type="caution">
    <text evidence="2">The sequence shown here is derived from an EMBL/GenBank/DDBJ whole genome shotgun (WGS) entry which is preliminary data.</text>
</comment>
<organism evidence="2 3">
    <name type="scientific">Geodia barretti</name>
    <name type="common">Barrett's horny sponge</name>
    <dbReference type="NCBI Taxonomy" id="519541"/>
    <lineage>
        <taxon>Eukaryota</taxon>
        <taxon>Metazoa</taxon>
        <taxon>Porifera</taxon>
        <taxon>Demospongiae</taxon>
        <taxon>Heteroscleromorpha</taxon>
        <taxon>Tetractinellida</taxon>
        <taxon>Astrophorina</taxon>
        <taxon>Geodiidae</taxon>
        <taxon>Geodia</taxon>
    </lineage>
</organism>
<dbReference type="InterPro" id="IPR016155">
    <property type="entry name" value="Mopterin_synth/thiamin_S_b"/>
</dbReference>
<dbReference type="NCBIfam" id="TIGR01682">
    <property type="entry name" value="moaD"/>
    <property type="match status" value="1"/>
</dbReference>
<accession>A0AA35TSW7</accession>
<dbReference type="InterPro" id="IPR012675">
    <property type="entry name" value="Beta-grasp_dom_sf"/>
</dbReference>
<dbReference type="GO" id="GO:0000166">
    <property type="term" value="F:nucleotide binding"/>
    <property type="evidence" value="ECO:0007669"/>
    <property type="project" value="UniProtKB-KW"/>
</dbReference>
<dbReference type="AlphaFoldDB" id="A0AA35TSW7"/>
<dbReference type="PANTHER" id="PTHR33359:SF1">
    <property type="entry name" value="MOLYBDOPTERIN SYNTHASE SULFUR CARRIER SUBUNIT"/>
    <property type="match status" value="1"/>
</dbReference>
<name>A0AA35TSW7_GEOBA</name>
<dbReference type="CDD" id="cd00754">
    <property type="entry name" value="Ubl_MoaD"/>
    <property type="match status" value="1"/>
</dbReference>
<dbReference type="InterPro" id="IPR003749">
    <property type="entry name" value="ThiS/MoaD-like"/>
</dbReference>
<evidence type="ECO:0000313" key="3">
    <source>
        <dbReference type="Proteomes" id="UP001174909"/>
    </source>
</evidence>
<dbReference type="Pfam" id="PF02597">
    <property type="entry name" value="ThiS"/>
    <property type="match status" value="1"/>
</dbReference>
<gene>
    <name evidence="2" type="ORF">GBAR_LOCUS29079</name>
</gene>
<dbReference type="PANTHER" id="PTHR33359">
    <property type="entry name" value="MOLYBDOPTERIN SYNTHASE SULFUR CARRIER SUBUNIT"/>
    <property type="match status" value="1"/>
</dbReference>
<dbReference type="InterPro" id="IPR044672">
    <property type="entry name" value="MOCS2A"/>
</dbReference>